<proteinExistence type="inferred from homology"/>
<gene>
    <name evidence="9" type="ORF">OD355_05080</name>
</gene>
<evidence type="ECO:0000313" key="10">
    <source>
        <dbReference type="Proteomes" id="UP001209317"/>
    </source>
</evidence>
<evidence type="ECO:0000313" key="9">
    <source>
        <dbReference type="EMBL" id="MCU7693889.1"/>
    </source>
</evidence>
<name>A0AAE3ILM7_9BACT</name>
<feature type="domain" description="YetF C-terminal" evidence="8">
    <location>
        <begin position="92"/>
        <end position="160"/>
    </location>
</feature>
<dbReference type="GO" id="GO:0005886">
    <property type="term" value="C:plasma membrane"/>
    <property type="evidence" value="ECO:0007669"/>
    <property type="project" value="UniProtKB-SubCell"/>
</dbReference>
<dbReference type="EMBL" id="JAOTPL010000005">
    <property type="protein sequence ID" value="MCU7693889.1"/>
    <property type="molecule type" value="Genomic_DNA"/>
</dbReference>
<evidence type="ECO:0000256" key="7">
    <source>
        <dbReference type="SAM" id="Phobius"/>
    </source>
</evidence>
<dbReference type="Pfam" id="PF04239">
    <property type="entry name" value="DUF421"/>
    <property type="match status" value="1"/>
</dbReference>
<comment type="subcellular location">
    <subcellularLocation>
        <location evidence="1">Cell membrane</location>
        <topology evidence="1">Multi-pass membrane protein</topology>
    </subcellularLocation>
</comment>
<dbReference type="PANTHER" id="PTHR34582:SF6">
    <property type="entry name" value="UPF0702 TRANSMEMBRANE PROTEIN YCAP"/>
    <property type="match status" value="1"/>
</dbReference>
<evidence type="ECO:0000256" key="5">
    <source>
        <dbReference type="ARBA" id="ARBA00022989"/>
    </source>
</evidence>
<dbReference type="Gene3D" id="3.30.240.20">
    <property type="entry name" value="bsu07140 like domains"/>
    <property type="match status" value="1"/>
</dbReference>
<dbReference type="AlphaFoldDB" id="A0AAE3ILM7"/>
<dbReference type="RefSeq" id="WP_263037377.1">
    <property type="nucleotide sequence ID" value="NZ_JAOTPL010000005.1"/>
</dbReference>
<dbReference type="PANTHER" id="PTHR34582">
    <property type="entry name" value="UPF0702 TRANSMEMBRANE PROTEIN YCAP"/>
    <property type="match status" value="1"/>
</dbReference>
<evidence type="ECO:0000256" key="6">
    <source>
        <dbReference type="ARBA" id="ARBA00023136"/>
    </source>
</evidence>
<evidence type="ECO:0000256" key="1">
    <source>
        <dbReference type="ARBA" id="ARBA00004651"/>
    </source>
</evidence>
<evidence type="ECO:0000256" key="2">
    <source>
        <dbReference type="ARBA" id="ARBA00006448"/>
    </source>
</evidence>
<sequence>MEIDWKEIFAIETHFMALVLRATFLYLGILLLLRLLPRRTGGEVAPTDLVFVVLIVEGASHALGDYTSVSEGFIVICTFLAWNYFLNFLSYHVPFVEKLLFSPPLLIIKNGKIIRKNLRKEYLTNEELYDQLRKEGIEDINEIKTAHVESDGKISFIKKGG</sequence>
<evidence type="ECO:0000256" key="3">
    <source>
        <dbReference type="ARBA" id="ARBA00022475"/>
    </source>
</evidence>
<keyword evidence="5 7" id="KW-1133">Transmembrane helix</keyword>
<organism evidence="9 10">
    <name type="scientific">Haoranjiania flava</name>
    <dbReference type="NCBI Taxonomy" id="1856322"/>
    <lineage>
        <taxon>Bacteria</taxon>
        <taxon>Pseudomonadati</taxon>
        <taxon>Bacteroidota</taxon>
        <taxon>Chitinophagia</taxon>
        <taxon>Chitinophagales</taxon>
        <taxon>Chitinophagaceae</taxon>
        <taxon>Haoranjiania</taxon>
    </lineage>
</organism>
<dbReference type="InterPro" id="IPR007353">
    <property type="entry name" value="DUF421"/>
</dbReference>
<keyword evidence="3" id="KW-1003">Cell membrane</keyword>
<feature type="transmembrane region" description="Helical" evidence="7">
    <location>
        <begin position="69"/>
        <end position="89"/>
    </location>
</feature>
<keyword evidence="4 7" id="KW-0812">Transmembrane</keyword>
<comment type="similarity">
    <text evidence="2">Belongs to the UPF0702 family.</text>
</comment>
<dbReference type="Proteomes" id="UP001209317">
    <property type="component" value="Unassembled WGS sequence"/>
</dbReference>
<accession>A0AAE3ILM7</accession>
<evidence type="ECO:0000256" key="4">
    <source>
        <dbReference type="ARBA" id="ARBA00022692"/>
    </source>
</evidence>
<evidence type="ECO:0000259" key="8">
    <source>
        <dbReference type="Pfam" id="PF04239"/>
    </source>
</evidence>
<protein>
    <submittedName>
        <fullName evidence="9">DUF421 domain-containing protein</fullName>
    </submittedName>
</protein>
<keyword evidence="6 7" id="KW-0472">Membrane</keyword>
<feature type="transmembrane region" description="Helical" evidence="7">
    <location>
        <begin position="15"/>
        <end position="33"/>
    </location>
</feature>
<keyword evidence="10" id="KW-1185">Reference proteome</keyword>
<reference evidence="9" key="1">
    <citation type="submission" date="2022-10" db="EMBL/GenBank/DDBJ databases">
        <authorList>
            <person name="Kim H.S."/>
            <person name="Kim J.-S."/>
            <person name="Suh M.K."/>
            <person name="Eom M.K."/>
            <person name="Lee J.-S."/>
        </authorList>
    </citation>
    <scope>NUCLEOTIDE SEQUENCE</scope>
    <source>
        <strain evidence="9">LIP-5</strain>
    </source>
</reference>
<comment type="caution">
    <text evidence="9">The sequence shown here is derived from an EMBL/GenBank/DDBJ whole genome shotgun (WGS) entry which is preliminary data.</text>
</comment>
<dbReference type="InterPro" id="IPR023090">
    <property type="entry name" value="UPF0702_alpha/beta_dom_sf"/>
</dbReference>